<dbReference type="SUPFAM" id="SSF51261">
    <property type="entry name" value="Duplicated hybrid motif"/>
    <property type="match status" value="1"/>
</dbReference>
<feature type="domain" description="M23ase beta-sheet core" evidence="1">
    <location>
        <begin position="192"/>
        <end position="270"/>
    </location>
</feature>
<name>A0A645EGA6_9ZZZZ</name>
<gene>
    <name evidence="2" type="ORF">SDC9_148228</name>
</gene>
<proteinExistence type="predicted"/>
<reference evidence="2" key="1">
    <citation type="submission" date="2019-08" db="EMBL/GenBank/DDBJ databases">
        <authorList>
            <person name="Kucharzyk K."/>
            <person name="Murdoch R.W."/>
            <person name="Higgins S."/>
            <person name="Loffler F."/>
        </authorList>
    </citation>
    <scope>NUCLEOTIDE SEQUENCE</scope>
</reference>
<dbReference type="Pfam" id="PF01551">
    <property type="entry name" value="Peptidase_M23"/>
    <property type="match status" value="1"/>
</dbReference>
<dbReference type="EMBL" id="VSSQ01047050">
    <property type="protein sequence ID" value="MPN01028.1"/>
    <property type="molecule type" value="Genomic_DNA"/>
</dbReference>
<dbReference type="Gene3D" id="2.70.70.10">
    <property type="entry name" value="Glucose Permease (Domain IIA)"/>
    <property type="match status" value="1"/>
</dbReference>
<organism evidence="2">
    <name type="scientific">bioreactor metagenome</name>
    <dbReference type="NCBI Taxonomy" id="1076179"/>
    <lineage>
        <taxon>unclassified sequences</taxon>
        <taxon>metagenomes</taxon>
        <taxon>ecological metagenomes</taxon>
    </lineage>
</organism>
<evidence type="ECO:0000259" key="1">
    <source>
        <dbReference type="Pfam" id="PF01551"/>
    </source>
</evidence>
<dbReference type="InterPro" id="IPR016047">
    <property type="entry name" value="M23ase_b-sheet_dom"/>
</dbReference>
<evidence type="ECO:0000313" key="2">
    <source>
        <dbReference type="EMBL" id="MPN01028.1"/>
    </source>
</evidence>
<protein>
    <recommendedName>
        <fullName evidence="1">M23ase beta-sheet core domain-containing protein</fullName>
    </recommendedName>
</protein>
<dbReference type="AlphaFoldDB" id="A0A645EGA6"/>
<dbReference type="CDD" id="cd12797">
    <property type="entry name" value="M23_peptidase"/>
    <property type="match status" value="1"/>
</dbReference>
<comment type="caution">
    <text evidence="2">The sequence shown here is derived from an EMBL/GenBank/DDBJ whole genome shotgun (WGS) entry which is preliminary data.</text>
</comment>
<sequence length="321" mass="34764">MAWEFSISPRLLLALAEFQAGALSSPQIPEDKVDYTLGYEERYHKGFYLQLVWAANTLNNGYYQWRSGRINTINLLDGTLEHPDPWQNASSVALQNYFAQILTTEQYRLAISADGFNATYTRLFGDPWLNVQANIPGSLEQPSFGLPIEPGKTWAFTGAPHSAWGSGDPLAALDFAPPSTVGKCASSADYAVAVADGEISRVDKGVAMLDLGGDGDDRTGWVVLYLHISSYEKVRQGTLVKAGEFIGHPSCEGGSSTGTHVHIARKFNGEWMPADSAVPFTLDGWVAHNGTNAYLGYLLKNGKIVTASEQAAPSSLISVNK</sequence>
<accession>A0A645EGA6</accession>
<dbReference type="InterPro" id="IPR011055">
    <property type="entry name" value="Dup_hybrid_motif"/>
</dbReference>